<keyword evidence="1" id="KW-0812">Transmembrane</keyword>
<evidence type="ECO:0000313" key="3">
    <source>
        <dbReference type="Proteomes" id="UP000003586"/>
    </source>
</evidence>
<protein>
    <submittedName>
        <fullName evidence="2">Uncharacterized protein</fullName>
    </submittedName>
</protein>
<keyword evidence="1" id="KW-0472">Membrane</keyword>
<feature type="transmembrane region" description="Helical" evidence="1">
    <location>
        <begin position="21"/>
        <end position="44"/>
    </location>
</feature>
<name>W0F721_9BACT</name>
<dbReference type="HOGENOM" id="CLU_3186351_0_0_10"/>
<sequence>MRKDAHLPKHYPGKNYREVFLLKWILGILIVLMLLLFIYGLTIFRK</sequence>
<reference evidence="2 3" key="1">
    <citation type="submission" date="2013-12" db="EMBL/GenBank/DDBJ databases">
        <authorList>
            <consortium name="DOE Joint Genome Institute"/>
            <person name="Eisen J."/>
            <person name="Huntemann M."/>
            <person name="Han J."/>
            <person name="Chen A."/>
            <person name="Kyrpides N."/>
            <person name="Mavromatis K."/>
            <person name="Markowitz V."/>
            <person name="Palaniappan K."/>
            <person name="Ivanova N."/>
            <person name="Schaumberg A."/>
            <person name="Pati A."/>
            <person name="Liolios K."/>
            <person name="Nordberg H.P."/>
            <person name="Cantor M.N."/>
            <person name="Hua S.X."/>
            <person name="Woyke T."/>
        </authorList>
    </citation>
    <scope>NUCLEOTIDE SEQUENCE [LARGE SCALE GENOMIC DNA]</scope>
    <source>
        <strain evidence="3">DSM 19437</strain>
    </source>
</reference>
<gene>
    <name evidence="2" type="ORF">NIASO_02545</name>
</gene>
<keyword evidence="3" id="KW-1185">Reference proteome</keyword>
<accession>W0F721</accession>
<organism evidence="2 3">
    <name type="scientific">Niabella soli DSM 19437</name>
    <dbReference type="NCBI Taxonomy" id="929713"/>
    <lineage>
        <taxon>Bacteria</taxon>
        <taxon>Pseudomonadati</taxon>
        <taxon>Bacteroidota</taxon>
        <taxon>Chitinophagia</taxon>
        <taxon>Chitinophagales</taxon>
        <taxon>Chitinophagaceae</taxon>
        <taxon>Niabella</taxon>
    </lineage>
</organism>
<keyword evidence="1" id="KW-1133">Transmembrane helix</keyword>
<dbReference type="AlphaFoldDB" id="W0F721"/>
<evidence type="ECO:0000256" key="1">
    <source>
        <dbReference type="SAM" id="Phobius"/>
    </source>
</evidence>
<dbReference type="EMBL" id="CP007035">
    <property type="protein sequence ID" value="AHF17151.1"/>
    <property type="molecule type" value="Genomic_DNA"/>
</dbReference>
<evidence type="ECO:0000313" key="2">
    <source>
        <dbReference type="EMBL" id="AHF17151.1"/>
    </source>
</evidence>
<dbReference type="Proteomes" id="UP000003586">
    <property type="component" value="Chromosome"/>
</dbReference>
<dbReference type="KEGG" id="nso:NIASO_02545"/>
<proteinExistence type="predicted"/>